<dbReference type="STRING" id="763665.A0A2G5B2P8"/>
<dbReference type="Gene3D" id="3.50.50.60">
    <property type="entry name" value="FAD/NAD(P)-binding domain"/>
    <property type="match status" value="1"/>
</dbReference>
<dbReference type="Proteomes" id="UP000242474">
    <property type="component" value="Unassembled WGS sequence"/>
</dbReference>
<dbReference type="GO" id="GO:0007264">
    <property type="term" value="P:small GTPase-mediated signal transduction"/>
    <property type="evidence" value="ECO:0007669"/>
    <property type="project" value="InterPro"/>
</dbReference>
<dbReference type="GO" id="GO:0005092">
    <property type="term" value="F:GDP-dissociation inhibitor activity"/>
    <property type="evidence" value="ECO:0007669"/>
    <property type="project" value="InterPro"/>
</dbReference>
<comment type="similarity">
    <text evidence="1">Belongs to the Rab GDI family.</text>
</comment>
<dbReference type="Gene3D" id="1.10.405.10">
    <property type="entry name" value="Guanine Nucleotide Dissociation Inhibitor, domain 1"/>
    <property type="match status" value="1"/>
</dbReference>
<accession>A0A2G5B2P8</accession>
<protein>
    <submittedName>
        <fullName evidence="2">FAD/NAD(P)-binding domain-containing protein</fullName>
    </submittedName>
</protein>
<dbReference type="GO" id="GO:0016192">
    <property type="term" value="P:vesicle-mediated transport"/>
    <property type="evidence" value="ECO:0007669"/>
    <property type="project" value="TreeGrafter"/>
</dbReference>
<gene>
    <name evidence="2" type="ORF">COEREDRAFT_94652</name>
</gene>
<dbReference type="PRINTS" id="PR00891">
    <property type="entry name" value="RABGDIREP"/>
</dbReference>
<dbReference type="SUPFAM" id="SSF51905">
    <property type="entry name" value="FAD/NAD(P)-binding domain"/>
    <property type="match status" value="1"/>
</dbReference>
<dbReference type="GO" id="GO:0005829">
    <property type="term" value="C:cytosol"/>
    <property type="evidence" value="ECO:0007669"/>
    <property type="project" value="TreeGrafter"/>
</dbReference>
<evidence type="ECO:0000256" key="1">
    <source>
        <dbReference type="ARBA" id="ARBA00005593"/>
    </source>
</evidence>
<dbReference type="InterPro" id="IPR036188">
    <property type="entry name" value="FAD/NAD-bd_sf"/>
</dbReference>
<evidence type="ECO:0000313" key="3">
    <source>
        <dbReference type="Proteomes" id="UP000242474"/>
    </source>
</evidence>
<dbReference type="InterPro" id="IPR018203">
    <property type="entry name" value="GDP_dissociation_inhibitor"/>
</dbReference>
<evidence type="ECO:0000313" key="2">
    <source>
        <dbReference type="EMBL" id="PIA13290.1"/>
    </source>
</evidence>
<dbReference type="Gene3D" id="3.30.519.10">
    <property type="entry name" value="Guanine Nucleotide Dissociation Inhibitor, domain 2"/>
    <property type="match status" value="1"/>
</dbReference>
<proteinExistence type="inferred from homology"/>
<keyword evidence="3" id="KW-1185">Reference proteome</keyword>
<dbReference type="OrthoDB" id="1923006at2759"/>
<dbReference type="GO" id="GO:0005634">
    <property type="term" value="C:nucleus"/>
    <property type="evidence" value="ECO:0007669"/>
    <property type="project" value="TreeGrafter"/>
</dbReference>
<dbReference type="Pfam" id="PF00996">
    <property type="entry name" value="GDI"/>
    <property type="match status" value="2"/>
</dbReference>
<dbReference type="EMBL" id="KZ303541">
    <property type="protein sequence ID" value="PIA13290.1"/>
    <property type="molecule type" value="Genomic_DNA"/>
</dbReference>
<sequence>MAERELDGQSFDVVVLGTGLEEAIIASEAAAGGKSVLHIDRNPYYGGAYACFTLSALIEWAVCHRDYRQVPIVEILVNSEGEKQQQKLTDQPTFVIDKNSREIAAAFIAESPAASRASEALHRLAPFATNNTCTEKTDSATTTLLAFLQNDRNYQIELAPKVALCRGRMIDLLIDSGIGEYVQFRGVEHNYLVRDNGVERVPESKEDIFACTTLSLIEKRKLMRVITSVADNEQSRRIVEETGNILFDKLLREKFKLDGKLLDAVLRCVARVGMNENVNAAEGCERIQRYVSSMGRYGRMAYLCGLYGAGSEITQSFCRMCAVSGGTYILSKNVSVQPANDNGGFTISLGSATVQAEKVVMDPTYASTVTSGIVLSRAICILDAPVLGDDTTALATYVDNGGVVSLLYVTQATMAVPKGKSMLYAWVEGGLSENKNLLCHAISATCGTAIPLITLFMETHLLKASSSATADIYFTNGPDATVDLDNAAVAANNIIELLLK</sequence>
<organism evidence="2 3">
    <name type="scientific">Coemansia reversa (strain ATCC 12441 / NRRL 1564)</name>
    <dbReference type="NCBI Taxonomy" id="763665"/>
    <lineage>
        <taxon>Eukaryota</taxon>
        <taxon>Fungi</taxon>
        <taxon>Fungi incertae sedis</taxon>
        <taxon>Zoopagomycota</taxon>
        <taxon>Kickxellomycotina</taxon>
        <taxon>Kickxellomycetes</taxon>
        <taxon>Kickxellales</taxon>
        <taxon>Kickxellaceae</taxon>
        <taxon>Coemansia</taxon>
    </lineage>
</organism>
<name>A0A2G5B2P8_COERN</name>
<dbReference type="PANTHER" id="PTHR11787:SF4">
    <property type="entry name" value="CHM, RAB ESCORT PROTEIN 1"/>
    <property type="match status" value="1"/>
</dbReference>
<dbReference type="PANTHER" id="PTHR11787">
    <property type="entry name" value="RAB GDP-DISSOCIATION INHIBITOR"/>
    <property type="match status" value="1"/>
</dbReference>
<reference evidence="2 3" key="1">
    <citation type="journal article" date="2015" name="Genome Biol. Evol.">
        <title>Phylogenomic analyses indicate that early fungi evolved digesting cell walls of algal ancestors of land plants.</title>
        <authorList>
            <person name="Chang Y."/>
            <person name="Wang S."/>
            <person name="Sekimoto S."/>
            <person name="Aerts A.L."/>
            <person name="Choi C."/>
            <person name="Clum A."/>
            <person name="LaButti K.M."/>
            <person name="Lindquist E.A."/>
            <person name="Yee Ngan C."/>
            <person name="Ohm R.A."/>
            <person name="Salamov A.A."/>
            <person name="Grigoriev I.V."/>
            <person name="Spatafora J.W."/>
            <person name="Berbee M.L."/>
        </authorList>
    </citation>
    <scope>NUCLEOTIDE SEQUENCE [LARGE SCALE GENOMIC DNA]</scope>
    <source>
        <strain evidence="2 3">NRRL 1564</strain>
    </source>
</reference>
<dbReference type="GO" id="GO:0005968">
    <property type="term" value="C:Rab-protein geranylgeranyltransferase complex"/>
    <property type="evidence" value="ECO:0007669"/>
    <property type="project" value="TreeGrafter"/>
</dbReference>
<dbReference type="AlphaFoldDB" id="A0A2G5B2P8"/>